<protein>
    <submittedName>
        <fullName evidence="2">Carboxymuconolactone decarboxylase family protein</fullName>
    </submittedName>
</protein>
<sequence>MAIRLNYPKLSSESYGAIIALEKTLAESPVERSIIELVKIRVSQLNGCLFCLDLHVKEARTLGERELRLYHLGFWHESKLFTEKEKAALEWAELLTKISTRGVEDKDFEKARTFFSEKELSDLTFAIGTINMWNRLGVAFRNEPGSLDQIKGVNKIGLV</sequence>
<dbReference type="SUPFAM" id="SSF69118">
    <property type="entry name" value="AhpD-like"/>
    <property type="match status" value="1"/>
</dbReference>
<accession>A0ABT6DL76</accession>
<dbReference type="Proteomes" id="UP001152321">
    <property type="component" value="Unassembled WGS sequence"/>
</dbReference>
<keyword evidence="3" id="KW-1185">Reference proteome</keyword>
<evidence type="ECO:0000259" key="1">
    <source>
        <dbReference type="Pfam" id="PF02627"/>
    </source>
</evidence>
<evidence type="ECO:0000313" key="3">
    <source>
        <dbReference type="Proteomes" id="UP001152321"/>
    </source>
</evidence>
<dbReference type="Gene3D" id="1.20.1290.10">
    <property type="entry name" value="AhpD-like"/>
    <property type="match status" value="1"/>
</dbReference>
<organism evidence="2 3">
    <name type="scientific">Bdellovibrio svalbardensis</name>
    <dbReference type="NCBI Taxonomy" id="2972972"/>
    <lineage>
        <taxon>Bacteria</taxon>
        <taxon>Pseudomonadati</taxon>
        <taxon>Bdellovibrionota</taxon>
        <taxon>Bdellovibrionia</taxon>
        <taxon>Bdellovibrionales</taxon>
        <taxon>Pseudobdellovibrionaceae</taxon>
        <taxon>Bdellovibrio</taxon>
    </lineage>
</organism>
<evidence type="ECO:0000313" key="2">
    <source>
        <dbReference type="EMBL" id="MDG0817631.1"/>
    </source>
</evidence>
<dbReference type="RefSeq" id="WP_277579103.1">
    <property type="nucleotide sequence ID" value="NZ_JANRMI010000004.1"/>
</dbReference>
<reference evidence="2" key="1">
    <citation type="submission" date="2022-08" db="EMBL/GenBank/DDBJ databases">
        <title>Novel Bdellovibrio Species Isolated from Svalbard: Designation Bdellovibrio svalbardensis.</title>
        <authorList>
            <person name="Mitchell R.J."/>
            <person name="Choi S.Y."/>
        </authorList>
    </citation>
    <scope>NUCLEOTIDE SEQUENCE</scope>
    <source>
        <strain evidence="2">PAP01</strain>
    </source>
</reference>
<dbReference type="InterPro" id="IPR003779">
    <property type="entry name" value="CMD-like"/>
</dbReference>
<name>A0ABT6DL76_9BACT</name>
<feature type="domain" description="Carboxymuconolactone decarboxylase-like" evidence="1">
    <location>
        <begin position="21"/>
        <end position="93"/>
    </location>
</feature>
<proteinExistence type="predicted"/>
<dbReference type="EMBL" id="JANRMI010000004">
    <property type="protein sequence ID" value="MDG0817631.1"/>
    <property type="molecule type" value="Genomic_DNA"/>
</dbReference>
<dbReference type="InterPro" id="IPR029032">
    <property type="entry name" value="AhpD-like"/>
</dbReference>
<dbReference type="NCBIfam" id="TIGR00778">
    <property type="entry name" value="ahpD_dom"/>
    <property type="match status" value="1"/>
</dbReference>
<dbReference type="PANTHER" id="PTHR34846">
    <property type="entry name" value="4-CARBOXYMUCONOLACTONE DECARBOXYLASE FAMILY PROTEIN (AFU_ORTHOLOGUE AFUA_6G11590)"/>
    <property type="match status" value="1"/>
</dbReference>
<comment type="caution">
    <text evidence="2">The sequence shown here is derived from an EMBL/GenBank/DDBJ whole genome shotgun (WGS) entry which is preliminary data.</text>
</comment>
<dbReference type="PANTHER" id="PTHR34846:SF10">
    <property type="entry name" value="CYTOPLASMIC PROTEIN"/>
    <property type="match status" value="1"/>
</dbReference>
<dbReference type="InterPro" id="IPR004675">
    <property type="entry name" value="AhpD_core"/>
</dbReference>
<dbReference type="Pfam" id="PF02627">
    <property type="entry name" value="CMD"/>
    <property type="match status" value="1"/>
</dbReference>
<gene>
    <name evidence="2" type="ORF">NWE73_14720</name>
</gene>